<dbReference type="Proteomes" id="UP000503004">
    <property type="component" value="Chromosome"/>
</dbReference>
<dbReference type="KEGG" id="metu:GNH96_07085"/>
<dbReference type="AlphaFoldDB" id="A0A858Q7S1"/>
<dbReference type="RefSeq" id="WP_169603040.1">
    <property type="nucleotide sequence ID" value="NZ_CP046565.1"/>
</dbReference>
<name>A0A858Q7S1_9GAMM</name>
<reference evidence="3" key="1">
    <citation type="submission" date="2019-12" db="EMBL/GenBank/DDBJ databases">
        <authorList>
            <person name="Awala S.I."/>
            <person name="Rhee S.K."/>
        </authorList>
    </citation>
    <scope>NUCLEOTIDE SEQUENCE [LARGE SCALE GENOMIC DNA]</scope>
    <source>
        <strain evidence="3">IM1</strain>
    </source>
</reference>
<sequence>MIPIQDLLHRIRWDAEFGRAEFRIGYYDRIERRIVQVPLAELAFPEDPPNAFEWIDHLGELRTIPLHRIKEVYRNGELIWQRTH</sequence>
<keyword evidence="3" id="KW-1185">Reference proteome</keyword>
<evidence type="ECO:0000313" key="2">
    <source>
        <dbReference type="EMBL" id="QJD29756.1"/>
    </source>
</evidence>
<gene>
    <name evidence="2" type="ORF">GNH96_07085</name>
</gene>
<feature type="domain" description="MJ1316 RNA cyclic group end recognition" evidence="1">
    <location>
        <begin position="1"/>
        <end position="82"/>
    </location>
</feature>
<dbReference type="InterPro" id="IPR040459">
    <property type="entry name" value="MJ1316"/>
</dbReference>
<dbReference type="Pfam" id="PF04457">
    <property type="entry name" value="MJ1316"/>
    <property type="match status" value="1"/>
</dbReference>
<accession>A0A858Q7S1</accession>
<protein>
    <submittedName>
        <fullName evidence="2">DUF504 domain-containing protein</fullName>
    </submittedName>
</protein>
<proteinExistence type="predicted"/>
<dbReference type="EMBL" id="CP046565">
    <property type="protein sequence ID" value="QJD29756.1"/>
    <property type="molecule type" value="Genomic_DNA"/>
</dbReference>
<evidence type="ECO:0000313" key="3">
    <source>
        <dbReference type="Proteomes" id="UP000503004"/>
    </source>
</evidence>
<organism evidence="2 3">
    <name type="scientific">Methylococcus geothermalis</name>
    <dbReference type="NCBI Taxonomy" id="2681310"/>
    <lineage>
        <taxon>Bacteria</taxon>
        <taxon>Pseudomonadati</taxon>
        <taxon>Pseudomonadota</taxon>
        <taxon>Gammaproteobacteria</taxon>
        <taxon>Methylococcales</taxon>
        <taxon>Methylococcaceae</taxon>
        <taxon>Methylococcus</taxon>
    </lineage>
</organism>
<evidence type="ECO:0000259" key="1">
    <source>
        <dbReference type="Pfam" id="PF04457"/>
    </source>
</evidence>